<dbReference type="PANTHER" id="PTHR48111">
    <property type="entry name" value="REGULATOR OF RPOS"/>
    <property type="match status" value="1"/>
</dbReference>
<dbReference type="Pfam" id="PF00989">
    <property type="entry name" value="PAS"/>
    <property type="match status" value="1"/>
</dbReference>
<dbReference type="SUPFAM" id="SSF52172">
    <property type="entry name" value="CheY-like"/>
    <property type="match status" value="1"/>
</dbReference>
<dbReference type="InterPro" id="IPR011006">
    <property type="entry name" value="CheY-like_superfamily"/>
</dbReference>
<feature type="domain" description="Response regulatory" evidence="5">
    <location>
        <begin position="15"/>
        <end position="130"/>
    </location>
</feature>
<comment type="caution">
    <text evidence="7">The sequence shown here is derived from an EMBL/GenBank/DDBJ whole genome shotgun (WGS) entry which is preliminary data.</text>
</comment>
<dbReference type="EMBL" id="PGCL01000003">
    <property type="protein sequence ID" value="TAJ44127.1"/>
    <property type="molecule type" value="Genomic_DNA"/>
</dbReference>
<keyword evidence="1 4" id="KW-0597">Phosphoprotein</keyword>
<dbReference type="GO" id="GO:0000976">
    <property type="term" value="F:transcription cis-regulatory region binding"/>
    <property type="evidence" value="ECO:0007669"/>
    <property type="project" value="TreeGrafter"/>
</dbReference>
<dbReference type="InterPro" id="IPR039420">
    <property type="entry name" value="WalR-like"/>
</dbReference>
<dbReference type="GO" id="GO:0000156">
    <property type="term" value="F:phosphorelay response regulator activity"/>
    <property type="evidence" value="ECO:0007669"/>
    <property type="project" value="TreeGrafter"/>
</dbReference>
<name>A0A483CMM0_9EURY</name>
<dbReference type="PROSITE" id="PS50112">
    <property type="entry name" value="PAS"/>
    <property type="match status" value="1"/>
</dbReference>
<dbReference type="Pfam" id="PF00072">
    <property type="entry name" value="Response_reg"/>
    <property type="match status" value="1"/>
</dbReference>
<evidence type="ECO:0000256" key="2">
    <source>
        <dbReference type="ARBA" id="ARBA00023012"/>
    </source>
</evidence>
<keyword evidence="2" id="KW-0902">Two-component regulatory system</keyword>
<dbReference type="CDD" id="cd00130">
    <property type="entry name" value="PAS"/>
    <property type="match status" value="1"/>
</dbReference>
<accession>A0A483CMM0</accession>
<evidence type="ECO:0000313" key="8">
    <source>
        <dbReference type="Proteomes" id="UP000292580"/>
    </source>
</evidence>
<feature type="domain" description="PAS" evidence="6">
    <location>
        <begin position="142"/>
        <end position="195"/>
    </location>
</feature>
<proteinExistence type="predicted"/>
<dbReference type="NCBIfam" id="TIGR00229">
    <property type="entry name" value="sensory_box"/>
    <property type="match status" value="1"/>
</dbReference>
<dbReference type="CDD" id="cd17534">
    <property type="entry name" value="REC_DC-like"/>
    <property type="match status" value="1"/>
</dbReference>
<dbReference type="PROSITE" id="PS50110">
    <property type="entry name" value="RESPONSE_REGULATORY"/>
    <property type="match status" value="1"/>
</dbReference>
<dbReference type="Gene3D" id="3.40.50.2300">
    <property type="match status" value="1"/>
</dbReference>
<evidence type="ECO:0000259" key="5">
    <source>
        <dbReference type="PROSITE" id="PS50110"/>
    </source>
</evidence>
<dbReference type="SUPFAM" id="SSF55785">
    <property type="entry name" value="PYP-like sensor domain (PAS domain)"/>
    <property type="match status" value="1"/>
</dbReference>
<evidence type="ECO:0000256" key="3">
    <source>
        <dbReference type="ARBA" id="ARBA00023125"/>
    </source>
</evidence>
<dbReference type="SMART" id="SM00091">
    <property type="entry name" value="PAS"/>
    <property type="match status" value="1"/>
</dbReference>
<keyword evidence="3" id="KW-0238">DNA-binding</keyword>
<dbReference type="GO" id="GO:0032993">
    <property type="term" value="C:protein-DNA complex"/>
    <property type="evidence" value="ECO:0007669"/>
    <property type="project" value="TreeGrafter"/>
</dbReference>
<gene>
    <name evidence="7" type="ORF">CUJ86_08845</name>
</gene>
<dbReference type="GO" id="GO:0005829">
    <property type="term" value="C:cytosol"/>
    <property type="evidence" value="ECO:0007669"/>
    <property type="project" value="TreeGrafter"/>
</dbReference>
<protein>
    <recommendedName>
        <fullName evidence="9">Response regulator</fullName>
    </recommendedName>
</protein>
<evidence type="ECO:0000256" key="4">
    <source>
        <dbReference type="PROSITE-ProRule" id="PRU00169"/>
    </source>
</evidence>
<dbReference type="InterPro" id="IPR001789">
    <property type="entry name" value="Sig_transdc_resp-reg_receiver"/>
</dbReference>
<evidence type="ECO:0000259" key="6">
    <source>
        <dbReference type="PROSITE" id="PS50112"/>
    </source>
</evidence>
<dbReference type="Proteomes" id="UP000292580">
    <property type="component" value="Unassembled WGS sequence"/>
</dbReference>
<dbReference type="InterPro" id="IPR000014">
    <property type="entry name" value="PAS"/>
</dbReference>
<dbReference type="GO" id="GO:0006355">
    <property type="term" value="P:regulation of DNA-templated transcription"/>
    <property type="evidence" value="ECO:0007669"/>
    <property type="project" value="InterPro"/>
</dbReference>
<evidence type="ECO:0000256" key="1">
    <source>
        <dbReference type="ARBA" id="ARBA00022553"/>
    </source>
</evidence>
<evidence type="ECO:0008006" key="9">
    <source>
        <dbReference type="Google" id="ProtNLM"/>
    </source>
</evidence>
<dbReference type="PANTHER" id="PTHR48111:SF40">
    <property type="entry name" value="PHOSPHATE REGULON TRANSCRIPTIONAL REGULATORY PROTEIN PHOB"/>
    <property type="match status" value="1"/>
</dbReference>
<reference evidence="7 8" key="1">
    <citation type="submission" date="2017-11" db="EMBL/GenBank/DDBJ databases">
        <title>Isolation and Characterization of Methanofollis Species from Methane Seep Offshore SW Taiwan.</title>
        <authorList>
            <person name="Teng N.-H."/>
            <person name="Lai M.-C."/>
            <person name="Chen S.-C."/>
        </authorList>
    </citation>
    <scope>NUCLEOTIDE SEQUENCE [LARGE SCALE GENOMIC DNA]</scope>
    <source>
        <strain evidence="7 8">FWC-SCC2</strain>
    </source>
</reference>
<organism evidence="7 8">
    <name type="scientific">Methanofollis fontis</name>
    <dbReference type="NCBI Taxonomy" id="2052832"/>
    <lineage>
        <taxon>Archaea</taxon>
        <taxon>Methanobacteriati</taxon>
        <taxon>Methanobacteriota</taxon>
        <taxon>Stenosarchaea group</taxon>
        <taxon>Methanomicrobia</taxon>
        <taxon>Methanomicrobiales</taxon>
        <taxon>Methanomicrobiaceae</taxon>
        <taxon>Methanofollis</taxon>
    </lineage>
</organism>
<dbReference type="InterPro" id="IPR013767">
    <property type="entry name" value="PAS_fold"/>
</dbReference>
<keyword evidence="8" id="KW-1185">Reference proteome</keyword>
<dbReference type="Gene3D" id="3.30.450.20">
    <property type="entry name" value="PAS domain"/>
    <property type="match status" value="1"/>
</dbReference>
<dbReference type="AlphaFoldDB" id="A0A483CMM0"/>
<dbReference type="InterPro" id="IPR035965">
    <property type="entry name" value="PAS-like_dom_sf"/>
</dbReference>
<sequence length="246" mass="26628">MGAENGGGMNVAGERILVVEDEAIVAMELEAVLRGCGYEVMGPVGRGNDAVRIVHDSWPDLILMDIRLKGPMDGTEAARRILAIHDIPILFLSAFSDEVTLERATDTHSYGYLTKPFNERVLCANIALALRRHRMRMKREIGVRILRSAMSLMPDAVIAADGSGQIVAVNEAMTEMTGWRHADLAGQSLAAIIPEHASGNATVSLLTSDRCEIPVGLKAAPTMDDGLTDEDVHLIVIRAVRPMHPS</sequence>
<evidence type="ECO:0000313" key="7">
    <source>
        <dbReference type="EMBL" id="TAJ44127.1"/>
    </source>
</evidence>
<dbReference type="SMART" id="SM00448">
    <property type="entry name" value="REC"/>
    <property type="match status" value="1"/>
</dbReference>
<feature type="modified residue" description="4-aspartylphosphate" evidence="4">
    <location>
        <position position="65"/>
    </location>
</feature>